<dbReference type="RefSeq" id="WP_146752893.1">
    <property type="nucleotide sequence ID" value="NZ_PYAJ01000039.1"/>
</dbReference>
<organism evidence="2 3">
    <name type="scientific">Micromonospora saelicesensis</name>
    <dbReference type="NCBI Taxonomy" id="285676"/>
    <lineage>
        <taxon>Bacteria</taxon>
        <taxon>Bacillati</taxon>
        <taxon>Actinomycetota</taxon>
        <taxon>Actinomycetes</taxon>
        <taxon>Micromonosporales</taxon>
        <taxon>Micromonosporaceae</taxon>
        <taxon>Micromonospora</taxon>
    </lineage>
</organism>
<dbReference type="Proteomes" id="UP000249334">
    <property type="component" value="Unassembled WGS sequence"/>
</dbReference>
<name>A0A1C4V2F4_9ACTN</name>
<evidence type="ECO:0000313" key="4">
    <source>
        <dbReference type="Proteomes" id="UP000249334"/>
    </source>
</evidence>
<proteinExistence type="predicted"/>
<dbReference type="EMBL" id="FMCR01000001">
    <property type="protein sequence ID" value="SCE78228.1"/>
    <property type="molecule type" value="Genomic_DNA"/>
</dbReference>
<protein>
    <submittedName>
        <fullName evidence="2">Uncharacterized protein</fullName>
    </submittedName>
</protein>
<evidence type="ECO:0000313" key="1">
    <source>
        <dbReference type="EMBL" id="RAO06420.1"/>
    </source>
</evidence>
<gene>
    <name evidence="2" type="ORF">GA0070561_1604</name>
    <name evidence="1" type="ORF">GAR05_00115</name>
</gene>
<evidence type="ECO:0000313" key="3">
    <source>
        <dbReference type="Proteomes" id="UP000198864"/>
    </source>
</evidence>
<dbReference type="AlphaFoldDB" id="A0A1C4V2F4"/>
<sequence length="106" mass="9820">MGFGATGGAVVHRAGPGSAAAGLSCGRDGAAGNQPLVGPTLGVPSGGSGGWLVIGMGITTGPTDGVGMNGVLLSGRAVLPGVAEPALIAARMGIDAVPASSATVSR</sequence>
<accession>A0A1C4V2F4</accession>
<dbReference type="Proteomes" id="UP000198864">
    <property type="component" value="Unassembled WGS sequence"/>
</dbReference>
<reference evidence="1 4" key="2">
    <citation type="submission" date="2018-03" db="EMBL/GenBank/DDBJ databases">
        <title>Genomic framework for the identification of Micromonospora saelicesensis and Micromonospora noduli.</title>
        <authorList>
            <person name="Riesco R."/>
            <person name="Trujillo M.E."/>
        </authorList>
    </citation>
    <scope>NUCLEOTIDE SEQUENCE [LARGE SCALE GENOMIC DNA]</scope>
    <source>
        <strain evidence="1 4">GAR05</strain>
    </source>
</reference>
<evidence type="ECO:0000313" key="2">
    <source>
        <dbReference type="EMBL" id="SCE78228.1"/>
    </source>
</evidence>
<keyword evidence="4" id="KW-1185">Reference proteome</keyword>
<dbReference type="EMBL" id="PXXW01000001">
    <property type="protein sequence ID" value="RAO06420.1"/>
    <property type="molecule type" value="Genomic_DNA"/>
</dbReference>
<reference evidence="2 3" key="1">
    <citation type="submission" date="2016-06" db="EMBL/GenBank/DDBJ databases">
        <authorList>
            <person name="Kjaerup R.B."/>
            <person name="Dalgaard T.S."/>
            <person name="Juul-Madsen H.R."/>
        </authorList>
    </citation>
    <scope>NUCLEOTIDE SEQUENCE [LARGE SCALE GENOMIC DNA]</scope>
    <source>
        <strain evidence="2 3">DSM 44871</strain>
    </source>
</reference>